<name>A0A392T6R3_9FABA</name>
<organism evidence="1 2">
    <name type="scientific">Trifolium medium</name>
    <dbReference type="NCBI Taxonomy" id="97028"/>
    <lineage>
        <taxon>Eukaryota</taxon>
        <taxon>Viridiplantae</taxon>
        <taxon>Streptophyta</taxon>
        <taxon>Embryophyta</taxon>
        <taxon>Tracheophyta</taxon>
        <taxon>Spermatophyta</taxon>
        <taxon>Magnoliopsida</taxon>
        <taxon>eudicotyledons</taxon>
        <taxon>Gunneridae</taxon>
        <taxon>Pentapetalae</taxon>
        <taxon>rosids</taxon>
        <taxon>fabids</taxon>
        <taxon>Fabales</taxon>
        <taxon>Fabaceae</taxon>
        <taxon>Papilionoideae</taxon>
        <taxon>50 kb inversion clade</taxon>
        <taxon>NPAAA clade</taxon>
        <taxon>Hologalegina</taxon>
        <taxon>IRL clade</taxon>
        <taxon>Trifolieae</taxon>
        <taxon>Trifolium</taxon>
    </lineage>
</organism>
<keyword evidence="2" id="KW-1185">Reference proteome</keyword>
<accession>A0A392T6R3</accession>
<dbReference type="EMBL" id="LXQA010502760">
    <property type="protein sequence ID" value="MCI55856.1"/>
    <property type="molecule type" value="Genomic_DNA"/>
</dbReference>
<sequence length="43" mass="4725">MDSGAKVSRIYTPLAFYLDSVVDYPAPILKGNKSSSDESKMDK</sequence>
<proteinExistence type="predicted"/>
<evidence type="ECO:0000313" key="1">
    <source>
        <dbReference type="EMBL" id="MCI55856.1"/>
    </source>
</evidence>
<dbReference type="AlphaFoldDB" id="A0A392T6R3"/>
<comment type="caution">
    <text evidence="1">The sequence shown here is derived from an EMBL/GenBank/DDBJ whole genome shotgun (WGS) entry which is preliminary data.</text>
</comment>
<feature type="non-terminal residue" evidence="1">
    <location>
        <position position="43"/>
    </location>
</feature>
<reference evidence="1 2" key="1">
    <citation type="journal article" date="2018" name="Front. Plant Sci.">
        <title>Red Clover (Trifolium pratense) and Zigzag Clover (T. medium) - A Picture of Genomic Similarities and Differences.</title>
        <authorList>
            <person name="Dluhosova J."/>
            <person name="Istvanek J."/>
            <person name="Nedelnik J."/>
            <person name="Repkova J."/>
        </authorList>
    </citation>
    <scope>NUCLEOTIDE SEQUENCE [LARGE SCALE GENOMIC DNA]</scope>
    <source>
        <strain evidence="2">cv. 10/8</strain>
        <tissue evidence="1">Leaf</tissue>
    </source>
</reference>
<evidence type="ECO:0000313" key="2">
    <source>
        <dbReference type="Proteomes" id="UP000265520"/>
    </source>
</evidence>
<dbReference type="Proteomes" id="UP000265520">
    <property type="component" value="Unassembled WGS sequence"/>
</dbReference>
<protein>
    <submittedName>
        <fullName evidence="1">Uncharacterized protein</fullName>
    </submittedName>
</protein>